<evidence type="ECO:0000313" key="2">
    <source>
        <dbReference type="EMBL" id="TNM46039.1"/>
    </source>
</evidence>
<gene>
    <name evidence="2" type="ORF">FHP29_03610</name>
</gene>
<reference evidence="2 3" key="1">
    <citation type="journal article" date="2016" name="Int. J. Syst. Evol. Microbiol.">
        <title>Nocardioides albidus sp. nov., an actinobacterium isolated from garden soil.</title>
        <authorList>
            <person name="Singh H."/>
            <person name="Du J."/>
            <person name="Trinh H."/>
            <person name="Won K."/>
            <person name="Yang J.E."/>
            <person name="Yin C."/>
            <person name="Kook M."/>
            <person name="Yi T.H."/>
        </authorList>
    </citation>
    <scope>NUCLEOTIDE SEQUENCE [LARGE SCALE GENOMIC DNA]</scope>
    <source>
        <strain evidence="2 3">CCTCC AB 2015297</strain>
    </source>
</reference>
<proteinExistence type="predicted"/>
<keyword evidence="3" id="KW-1185">Reference proteome</keyword>
<dbReference type="EMBL" id="VDMP01000016">
    <property type="protein sequence ID" value="TNM46039.1"/>
    <property type="molecule type" value="Genomic_DNA"/>
</dbReference>
<feature type="transmembrane region" description="Helical" evidence="1">
    <location>
        <begin position="30"/>
        <end position="50"/>
    </location>
</feature>
<feature type="transmembrane region" description="Helical" evidence="1">
    <location>
        <begin position="7"/>
        <end position="24"/>
    </location>
</feature>
<feature type="transmembrane region" description="Helical" evidence="1">
    <location>
        <begin position="81"/>
        <end position="104"/>
    </location>
</feature>
<feature type="transmembrane region" description="Helical" evidence="1">
    <location>
        <begin position="57"/>
        <end position="75"/>
    </location>
</feature>
<dbReference type="AlphaFoldDB" id="A0A5C4WFE1"/>
<name>A0A5C4WFE1_9ACTN</name>
<protein>
    <submittedName>
        <fullName evidence="2">Uncharacterized protein</fullName>
    </submittedName>
</protein>
<evidence type="ECO:0000313" key="3">
    <source>
        <dbReference type="Proteomes" id="UP000313231"/>
    </source>
</evidence>
<keyword evidence="1" id="KW-0472">Membrane</keyword>
<keyword evidence="1" id="KW-0812">Transmembrane</keyword>
<organism evidence="2 3">
    <name type="scientific">Nocardioides albidus</name>
    <dbReference type="NCBI Taxonomy" id="1517589"/>
    <lineage>
        <taxon>Bacteria</taxon>
        <taxon>Bacillati</taxon>
        <taxon>Actinomycetota</taxon>
        <taxon>Actinomycetes</taxon>
        <taxon>Propionibacteriales</taxon>
        <taxon>Nocardioidaceae</taxon>
        <taxon>Nocardioides</taxon>
    </lineage>
</organism>
<accession>A0A5C4WFE1</accession>
<sequence>MHGTRLLAFVVAGLIWIAATYLTFRGPSPILGLIAASYVAFSSIAMSIPGRRLGQTLAVLWALAVLLLGTVAYLAESGIWGAIYVGTLVGTVLFGLWIGTGLAIEHLLRSGRQRPHS</sequence>
<dbReference type="Proteomes" id="UP000313231">
    <property type="component" value="Unassembled WGS sequence"/>
</dbReference>
<keyword evidence="1" id="KW-1133">Transmembrane helix</keyword>
<comment type="caution">
    <text evidence="2">The sequence shown here is derived from an EMBL/GenBank/DDBJ whole genome shotgun (WGS) entry which is preliminary data.</text>
</comment>
<evidence type="ECO:0000256" key="1">
    <source>
        <dbReference type="SAM" id="Phobius"/>
    </source>
</evidence>